<dbReference type="AlphaFoldDB" id="A0A2T4J7K0"/>
<reference evidence="2 3" key="1">
    <citation type="submission" date="2018-03" db="EMBL/GenBank/DDBJ databases">
        <title>Rhodobacter veldkampii.</title>
        <authorList>
            <person name="Meyer T.E."/>
            <person name="Miller S."/>
            <person name="Lodha T."/>
            <person name="Gandham S."/>
            <person name="Chintalapati S."/>
            <person name="Chintalapati V.R."/>
        </authorList>
    </citation>
    <scope>NUCLEOTIDE SEQUENCE [LARGE SCALE GENOMIC DNA]</scope>
    <source>
        <strain evidence="2 3">DSM 11550</strain>
    </source>
</reference>
<gene>
    <name evidence="2" type="ORF">C5F46_15285</name>
</gene>
<evidence type="ECO:0000313" key="2">
    <source>
        <dbReference type="EMBL" id="PTE13879.1"/>
    </source>
</evidence>
<proteinExistence type="predicted"/>
<sequence length="264" mass="29040">MKSEKRHARDYVTELASGGRLSFTTTEAQAWLQVSSDATKLALNRLLKKGLVASPARGFYVVVPAEYRSLGCLPADQFIPALMARLGLPYYAGILTAAQYYGAAHQRPQTFQVCLEKNRRPIACGSVRVTYIARKAIRQVPVRTFNTPRGVIQVSTPEATAIDLAGYPDHAGGLDQVATVLSELSEALLPELLVKAAETAPTPWAQRLGYLLTLGDGVNLTKPLEDYVQARAKKHVLLAPNNPSEGWRDDRWKLVVNEQVEPEF</sequence>
<accession>A0A2T4J7K0</accession>
<dbReference type="Proteomes" id="UP000241899">
    <property type="component" value="Unassembled WGS sequence"/>
</dbReference>
<dbReference type="Pfam" id="PF09407">
    <property type="entry name" value="AbiEi_1"/>
    <property type="match status" value="1"/>
</dbReference>
<evidence type="ECO:0000259" key="1">
    <source>
        <dbReference type="Pfam" id="PF09407"/>
    </source>
</evidence>
<organism evidence="2 3">
    <name type="scientific">Phaeovulum veldkampii DSM 11550</name>
    <dbReference type="NCBI Taxonomy" id="1185920"/>
    <lineage>
        <taxon>Bacteria</taxon>
        <taxon>Pseudomonadati</taxon>
        <taxon>Pseudomonadota</taxon>
        <taxon>Alphaproteobacteria</taxon>
        <taxon>Rhodobacterales</taxon>
        <taxon>Paracoccaceae</taxon>
        <taxon>Phaeovulum</taxon>
    </lineage>
</organism>
<evidence type="ECO:0000313" key="3">
    <source>
        <dbReference type="Proteomes" id="UP000241899"/>
    </source>
</evidence>
<dbReference type="OrthoDB" id="42441at2"/>
<name>A0A2T4J7K0_9RHOB</name>
<keyword evidence="3" id="KW-1185">Reference proteome</keyword>
<protein>
    <recommendedName>
        <fullName evidence="1">AbiEi antitoxin C-terminal domain-containing protein</fullName>
    </recommendedName>
</protein>
<dbReference type="EMBL" id="PZKF01000068">
    <property type="protein sequence ID" value="PTE13879.1"/>
    <property type="molecule type" value="Genomic_DNA"/>
</dbReference>
<comment type="caution">
    <text evidence="2">The sequence shown here is derived from an EMBL/GenBank/DDBJ whole genome shotgun (WGS) entry which is preliminary data.</text>
</comment>
<feature type="domain" description="AbiEi antitoxin C-terminal" evidence="1">
    <location>
        <begin position="72"/>
        <end position="213"/>
    </location>
</feature>
<dbReference type="InterPro" id="IPR018547">
    <property type="entry name" value="AbiEi_C"/>
</dbReference>